<keyword evidence="3" id="KW-1185">Reference proteome</keyword>
<feature type="compositionally biased region" description="Polar residues" evidence="1">
    <location>
        <begin position="361"/>
        <end position="378"/>
    </location>
</feature>
<organism evidence="2 3">
    <name type="scientific">Talaromyces rugulosus</name>
    <name type="common">Penicillium rugulosum</name>
    <dbReference type="NCBI Taxonomy" id="121627"/>
    <lineage>
        <taxon>Eukaryota</taxon>
        <taxon>Fungi</taxon>
        <taxon>Dikarya</taxon>
        <taxon>Ascomycota</taxon>
        <taxon>Pezizomycotina</taxon>
        <taxon>Eurotiomycetes</taxon>
        <taxon>Eurotiomycetidae</taxon>
        <taxon>Eurotiales</taxon>
        <taxon>Trichocomaceae</taxon>
        <taxon>Talaromyces</taxon>
        <taxon>Talaromyces sect. Islandici</taxon>
    </lineage>
</organism>
<feature type="region of interest" description="Disordered" evidence="1">
    <location>
        <begin position="656"/>
        <end position="764"/>
    </location>
</feature>
<feature type="compositionally biased region" description="Polar residues" evidence="1">
    <location>
        <begin position="913"/>
        <end position="923"/>
    </location>
</feature>
<dbReference type="Proteomes" id="UP000509510">
    <property type="component" value="Chromosome II"/>
</dbReference>
<feature type="compositionally biased region" description="Basic residues" evidence="1">
    <location>
        <begin position="78"/>
        <end position="87"/>
    </location>
</feature>
<dbReference type="RefSeq" id="XP_035342579.1">
    <property type="nucleotide sequence ID" value="XM_035486686.1"/>
</dbReference>
<feature type="compositionally biased region" description="Polar residues" evidence="1">
    <location>
        <begin position="434"/>
        <end position="453"/>
    </location>
</feature>
<feature type="compositionally biased region" description="Polar residues" evidence="1">
    <location>
        <begin position="988"/>
        <end position="997"/>
    </location>
</feature>
<accession>A0A7H8QSE4</accession>
<feature type="compositionally biased region" description="Basic and acidic residues" evidence="1">
    <location>
        <begin position="693"/>
        <end position="706"/>
    </location>
</feature>
<dbReference type="AlphaFoldDB" id="A0A7H8QSE4"/>
<dbReference type="KEGG" id="trg:TRUGW13939_03505"/>
<protein>
    <submittedName>
        <fullName evidence="2">Uncharacterized protein</fullName>
    </submittedName>
</protein>
<gene>
    <name evidence="2" type="ORF">TRUGW13939_03505</name>
</gene>
<feature type="compositionally biased region" description="Polar residues" evidence="1">
    <location>
        <begin position="29"/>
        <end position="53"/>
    </location>
</feature>
<feature type="compositionally biased region" description="Polar residues" evidence="1">
    <location>
        <begin position="592"/>
        <end position="604"/>
    </location>
</feature>
<feature type="compositionally biased region" description="Pro residues" evidence="1">
    <location>
        <begin position="463"/>
        <end position="474"/>
    </location>
</feature>
<dbReference type="GO" id="GO:0005096">
    <property type="term" value="F:GTPase activator activity"/>
    <property type="evidence" value="ECO:0007669"/>
    <property type="project" value="InterPro"/>
</dbReference>
<evidence type="ECO:0000313" key="3">
    <source>
        <dbReference type="Proteomes" id="UP000509510"/>
    </source>
</evidence>
<feature type="compositionally biased region" description="Polar residues" evidence="1">
    <location>
        <begin position="661"/>
        <end position="677"/>
    </location>
</feature>
<reference evidence="3" key="1">
    <citation type="submission" date="2020-06" db="EMBL/GenBank/DDBJ databases">
        <title>A chromosome-scale genome assembly of Talaromyces rugulosus W13939.</title>
        <authorList>
            <person name="Wang B."/>
            <person name="Guo L."/>
            <person name="Ye K."/>
            <person name="Wang L."/>
        </authorList>
    </citation>
    <scope>NUCLEOTIDE SEQUENCE [LARGE SCALE GENOMIC DNA]</scope>
    <source>
        <strain evidence="3">W13939</strain>
    </source>
</reference>
<feature type="region of interest" description="Disordered" evidence="1">
    <location>
        <begin position="24"/>
        <end position="215"/>
    </location>
</feature>
<feature type="compositionally biased region" description="Low complexity" evidence="1">
    <location>
        <begin position="88"/>
        <end position="105"/>
    </location>
</feature>
<dbReference type="GO" id="GO:1902412">
    <property type="term" value="P:regulation of mitotic cytokinesis"/>
    <property type="evidence" value="ECO:0007669"/>
    <property type="project" value="InterPro"/>
</dbReference>
<feature type="compositionally biased region" description="Polar residues" evidence="1">
    <location>
        <begin position="295"/>
        <end position="312"/>
    </location>
</feature>
<feature type="region of interest" description="Disordered" evidence="1">
    <location>
        <begin position="567"/>
        <end position="614"/>
    </location>
</feature>
<dbReference type="OrthoDB" id="5346713at2759"/>
<feature type="compositionally biased region" description="Low complexity" evidence="1">
    <location>
        <begin position="121"/>
        <end position="140"/>
    </location>
</feature>
<evidence type="ECO:0000256" key="1">
    <source>
        <dbReference type="SAM" id="MobiDB-lite"/>
    </source>
</evidence>
<feature type="compositionally biased region" description="Polar residues" evidence="1">
    <location>
        <begin position="567"/>
        <end position="583"/>
    </location>
</feature>
<dbReference type="Pfam" id="PF20162">
    <property type="entry name" value="Etd1"/>
    <property type="match status" value="1"/>
</dbReference>
<feature type="region of interest" description="Disordered" evidence="1">
    <location>
        <begin position="294"/>
        <end position="477"/>
    </location>
</feature>
<sequence>MEHVSTLCAVSTVGIAATGFALARREPQQQRWSHTDTSQGSTTRTDPATSTSLGAPIYELRESKDSVAESGPNWTLPYRRRERRRRQTYTNPPSNPSSDSTTQDSAPANGRPSSSWLRRLSVISSSNSGSPLPSPSTVSSLNGSTATTHSRTDSAPKFPNKLVKRSTSQHSIKPPSDRGRRPMSATLALRRPVTSHQRSADIGHRTSFNKETGPPVSTGLCDNLWPDSSSAANAGGSKWRPYFSRANSRRKHSAGGAVVTIKPRSSSDHRYFLEQPTLLLSSLIDLPNEPRLVSRKQSFSRPSNAAMNSPSTRHGDMKKINSPGSIKREKRRPVRSSSFSDMHGDSSKSRSNSVRNNVKNPITTTRQRAMDRNISNPLPQAFDSMLADQSESPRLRRKRNFTWSDTSHRPQTAPQGKHSSTNARLSNHHEPSPRNHSYQNQSLTFPERSSSNGLADLDSTPSPAYPPGRGPSPPVIRYSRVNRLSGTASDRASTVIGSDDTRIFTSADEDDQSDSVFDSFRTRISSTSNSGRRGPNIETIFRDAPKKGNLADVDSLAFEGLHLSSCTPDSSISDLNSTSTPLASAQMKDGDTTPTSRTKPSSNHDPPPSPLKSLNTHIYEMDADFEVEYHTNDKLALPPPRPNLLDFVEDDDFDNWDASPEFNSSQPSDLNTPSLRRTGSGIGIRASVFDWSEQTRNDRDTQDPGHRPSTVHGKQNTVGRGSRGTGRKAPSAVHLRSQSVPVSRDGPPSNESRQPSLKFGTWGLGQKGVSEDWDGDFDFGDADDNSADGDDMATGNRDPFVMKVPEAIMESQASVHGQYGHVQELTLLVEELKRLRIQGNMLQLIHGPSADLWKEAEGIINLATLEEDENGFPAPASPSSCGSFDEFESPPQKAIKRGDGEIKRPPLAVWPNPGTNSSPPNQKDPSKVKSVLETIYQQREHTSHQTLEATNNSIQKLPFDTQSLKELVNRAGMVTRSLKDVIRRAEGVTSSPESHTPSDPPFSRIFAHSR</sequence>
<proteinExistence type="predicted"/>
<dbReference type="GeneID" id="55991009"/>
<dbReference type="EMBL" id="CP055899">
    <property type="protein sequence ID" value="QKX56401.1"/>
    <property type="molecule type" value="Genomic_DNA"/>
</dbReference>
<feature type="region of interest" description="Disordered" evidence="1">
    <location>
        <begin position="984"/>
        <end position="1010"/>
    </location>
</feature>
<feature type="region of interest" description="Disordered" evidence="1">
    <location>
        <begin position="869"/>
        <end position="928"/>
    </location>
</feature>
<name>A0A7H8QSE4_TALRU</name>
<evidence type="ECO:0000313" key="2">
    <source>
        <dbReference type="EMBL" id="QKX56401.1"/>
    </source>
</evidence>
<feature type="compositionally biased region" description="Polar residues" evidence="1">
    <location>
        <begin position="401"/>
        <end position="425"/>
    </location>
</feature>
<dbReference type="InterPro" id="IPR045342">
    <property type="entry name" value="Etd1"/>
</dbReference>
<feature type="compositionally biased region" description="Low complexity" evidence="1">
    <location>
        <begin position="349"/>
        <end position="360"/>
    </location>
</feature>